<feature type="domain" description="HTH crp-type" evidence="5">
    <location>
        <begin position="136"/>
        <end position="210"/>
    </location>
</feature>
<dbReference type="InterPro" id="IPR050397">
    <property type="entry name" value="Env_Response_Regulators"/>
</dbReference>
<evidence type="ECO:0000313" key="6">
    <source>
        <dbReference type="EMBL" id="AGF77855.1"/>
    </source>
</evidence>
<dbReference type="PROSITE" id="PS50042">
    <property type="entry name" value="CNMP_BINDING_3"/>
    <property type="match status" value="1"/>
</dbReference>
<name>M1PDR2_DESSD</name>
<dbReference type="GO" id="GO:0003677">
    <property type="term" value="F:DNA binding"/>
    <property type="evidence" value="ECO:0007669"/>
    <property type="project" value="UniProtKB-KW"/>
</dbReference>
<dbReference type="CDD" id="cd00038">
    <property type="entry name" value="CAP_ED"/>
    <property type="match status" value="1"/>
</dbReference>
<evidence type="ECO:0000256" key="1">
    <source>
        <dbReference type="ARBA" id="ARBA00023015"/>
    </source>
</evidence>
<evidence type="ECO:0000259" key="4">
    <source>
        <dbReference type="PROSITE" id="PS50042"/>
    </source>
</evidence>
<dbReference type="GO" id="GO:0005829">
    <property type="term" value="C:cytosol"/>
    <property type="evidence" value="ECO:0007669"/>
    <property type="project" value="TreeGrafter"/>
</dbReference>
<evidence type="ECO:0000256" key="2">
    <source>
        <dbReference type="ARBA" id="ARBA00023125"/>
    </source>
</evidence>
<keyword evidence="2" id="KW-0238">DNA-binding</keyword>
<dbReference type="InterPro" id="IPR014710">
    <property type="entry name" value="RmlC-like_jellyroll"/>
</dbReference>
<dbReference type="SMART" id="SM00419">
    <property type="entry name" value="HTH_CRP"/>
    <property type="match status" value="1"/>
</dbReference>
<dbReference type="SUPFAM" id="SSF51206">
    <property type="entry name" value="cAMP-binding domain-like"/>
    <property type="match status" value="1"/>
</dbReference>
<dbReference type="STRING" id="1167006.UWK_01294"/>
<feature type="domain" description="Cyclic nucleotide-binding" evidence="4">
    <location>
        <begin position="10"/>
        <end position="77"/>
    </location>
</feature>
<dbReference type="eggNOG" id="COG0664">
    <property type="taxonomic scope" value="Bacteria"/>
</dbReference>
<sequence length="218" mass="24780">MKTKLSSINLLTELRKPENSAFLAEFTSVNHTKNKLIYSPGHKQDLVFIVKKGRLRLYLAVEDKEFSLAILEPGDIYPTHTRAHVEALEKVTLMVMPTAKLHAYMATHPALSRTIIRILGDLLNQTFSIIDSLVFKDIKQRLADFFIYETRQNGIKDKKGTIVKLDLTTTQLAAIVGASRQTVSTIVSAMLKDGVLEKQHRNKYRIPNIDLFRNYAQI</sequence>
<dbReference type="InterPro" id="IPR012318">
    <property type="entry name" value="HTH_CRP"/>
</dbReference>
<dbReference type="SUPFAM" id="SSF46785">
    <property type="entry name" value="Winged helix' DNA-binding domain"/>
    <property type="match status" value="1"/>
</dbReference>
<dbReference type="PANTHER" id="PTHR24567">
    <property type="entry name" value="CRP FAMILY TRANSCRIPTIONAL REGULATORY PROTEIN"/>
    <property type="match status" value="1"/>
</dbReference>
<dbReference type="Pfam" id="PF13545">
    <property type="entry name" value="HTH_Crp_2"/>
    <property type="match status" value="1"/>
</dbReference>
<dbReference type="EMBL" id="CP003985">
    <property type="protein sequence ID" value="AGF77855.1"/>
    <property type="molecule type" value="Genomic_DNA"/>
</dbReference>
<dbReference type="InterPro" id="IPR000595">
    <property type="entry name" value="cNMP-bd_dom"/>
</dbReference>
<dbReference type="PANTHER" id="PTHR24567:SF74">
    <property type="entry name" value="HTH-TYPE TRANSCRIPTIONAL REGULATOR ARCR"/>
    <property type="match status" value="1"/>
</dbReference>
<dbReference type="InterPro" id="IPR036388">
    <property type="entry name" value="WH-like_DNA-bd_sf"/>
</dbReference>
<proteinExistence type="predicted"/>
<dbReference type="Gene3D" id="2.60.120.10">
    <property type="entry name" value="Jelly Rolls"/>
    <property type="match status" value="1"/>
</dbReference>
<dbReference type="PROSITE" id="PS51063">
    <property type="entry name" value="HTH_CRP_2"/>
    <property type="match status" value="1"/>
</dbReference>
<dbReference type="Pfam" id="PF00027">
    <property type="entry name" value="cNMP_binding"/>
    <property type="match status" value="1"/>
</dbReference>
<keyword evidence="3" id="KW-0804">Transcription</keyword>
<dbReference type="HOGENOM" id="CLU_075053_3_7_7"/>
<dbReference type="RefSeq" id="WP_015403547.1">
    <property type="nucleotide sequence ID" value="NC_020304.1"/>
</dbReference>
<organism evidence="6 7">
    <name type="scientific">Desulfocapsa sulfexigens (strain DSM 10523 / SB164P1)</name>
    <dbReference type="NCBI Taxonomy" id="1167006"/>
    <lineage>
        <taxon>Bacteria</taxon>
        <taxon>Pseudomonadati</taxon>
        <taxon>Thermodesulfobacteriota</taxon>
        <taxon>Desulfobulbia</taxon>
        <taxon>Desulfobulbales</taxon>
        <taxon>Desulfocapsaceae</taxon>
        <taxon>Desulfocapsa</taxon>
    </lineage>
</organism>
<dbReference type="GO" id="GO:0003700">
    <property type="term" value="F:DNA-binding transcription factor activity"/>
    <property type="evidence" value="ECO:0007669"/>
    <property type="project" value="TreeGrafter"/>
</dbReference>
<accession>M1PDR2</accession>
<keyword evidence="7" id="KW-1185">Reference proteome</keyword>
<dbReference type="Gene3D" id="1.10.10.10">
    <property type="entry name" value="Winged helix-like DNA-binding domain superfamily/Winged helix DNA-binding domain"/>
    <property type="match status" value="1"/>
</dbReference>
<dbReference type="InterPro" id="IPR018490">
    <property type="entry name" value="cNMP-bd_dom_sf"/>
</dbReference>
<dbReference type="InterPro" id="IPR036390">
    <property type="entry name" value="WH_DNA-bd_sf"/>
</dbReference>
<dbReference type="Proteomes" id="UP000011721">
    <property type="component" value="Chromosome"/>
</dbReference>
<dbReference type="KEGG" id="dsf:UWK_01294"/>
<protein>
    <submittedName>
        <fullName evidence="6">cAMP-binding protein</fullName>
    </submittedName>
</protein>
<keyword evidence="1" id="KW-0805">Transcription regulation</keyword>
<evidence type="ECO:0000256" key="3">
    <source>
        <dbReference type="ARBA" id="ARBA00023163"/>
    </source>
</evidence>
<gene>
    <name evidence="6" type="ordered locus">UWK_01294</name>
</gene>
<reference evidence="7" key="1">
    <citation type="journal article" date="2013" name="Stand. Genomic Sci.">
        <title>Complete genome sequence of Desulfocapsa sulfexigens, a marine deltaproteobacterium specialized in disproportionating inorganic sulfur compounds.</title>
        <authorList>
            <person name="Finster K.W."/>
            <person name="Kjeldsen K.U."/>
            <person name="Kube M."/>
            <person name="Reinhardt R."/>
            <person name="Mussmann M."/>
            <person name="Amann R."/>
            <person name="Schreiber L."/>
        </authorList>
    </citation>
    <scope>NUCLEOTIDE SEQUENCE [LARGE SCALE GENOMIC DNA]</scope>
    <source>
        <strain evidence="7">DSM 10523 / SB164P1</strain>
    </source>
</reference>
<dbReference type="AlphaFoldDB" id="M1PDR2"/>
<evidence type="ECO:0000259" key="5">
    <source>
        <dbReference type="PROSITE" id="PS51063"/>
    </source>
</evidence>
<evidence type="ECO:0000313" key="7">
    <source>
        <dbReference type="Proteomes" id="UP000011721"/>
    </source>
</evidence>